<comment type="caution">
    <text evidence="2">The sequence shown here is derived from an EMBL/GenBank/DDBJ whole genome shotgun (WGS) entry which is preliminary data.</text>
</comment>
<evidence type="ECO:0000313" key="2">
    <source>
        <dbReference type="EMBL" id="CAG8787909.1"/>
    </source>
</evidence>
<feature type="compositionally biased region" description="Basic and acidic residues" evidence="1">
    <location>
        <begin position="305"/>
        <end position="323"/>
    </location>
</feature>
<evidence type="ECO:0000313" key="3">
    <source>
        <dbReference type="Proteomes" id="UP000789405"/>
    </source>
</evidence>
<accession>A0A9N9JLQ7</accession>
<dbReference type="OrthoDB" id="2491191at2759"/>
<protein>
    <submittedName>
        <fullName evidence="2">10429_t:CDS:1</fullName>
    </submittedName>
</protein>
<proteinExistence type="predicted"/>
<evidence type="ECO:0000256" key="1">
    <source>
        <dbReference type="SAM" id="MobiDB-lite"/>
    </source>
</evidence>
<gene>
    <name evidence="2" type="ORF">DERYTH_LOCUS20794</name>
</gene>
<dbReference type="EMBL" id="CAJVPY010025211">
    <property type="protein sequence ID" value="CAG8787909.1"/>
    <property type="molecule type" value="Genomic_DNA"/>
</dbReference>
<name>A0A9N9JLQ7_9GLOM</name>
<feature type="region of interest" description="Disordered" evidence="1">
    <location>
        <begin position="296"/>
        <end position="323"/>
    </location>
</feature>
<keyword evidence="3" id="KW-1185">Reference proteome</keyword>
<dbReference type="Proteomes" id="UP000789405">
    <property type="component" value="Unassembled WGS sequence"/>
</dbReference>
<organism evidence="2 3">
    <name type="scientific">Dentiscutata erythropus</name>
    <dbReference type="NCBI Taxonomy" id="1348616"/>
    <lineage>
        <taxon>Eukaryota</taxon>
        <taxon>Fungi</taxon>
        <taxon>Fungi incertae sedis</taxon>
        <taxon>Mucoromycota</taxon>
        <taxon>Glomeromycotina</taxon>
        <taxon>Glomeromycetes</taxon>
        <taxon>Diversisporales</taxon>
        <taxon>Gigasporaceae</taxon>
        <taxon>Dentiscutata</taxon>
    </lineage>
</organism>
<sequence length="323" mass="37025">MNFKQNKLTDDELAKINFFNSVLNFEPAKTKAPADAELWVQYKTTKKEVVTYEYIIINRATFEEKHVNDICTITGIVKDLSTRVERDHESRMITSLCERGLITDRSKASKEELLVVNYNKALFSDSSKKSIKVLHKHTFQFLFFNEKNITKERVGDILKYGTTVIRITDENPKASIRDLVKSTRSMIEFPESSTADITEKSSRNNHATIMQPSYMTKGWNTIKKDLEKYPEIATQMGKTTAEVEEIVNMSLINDTVNMLAGQFAREYGNKMTVPHDVEAIGQKIIELSKLFASINLTPPPNENKNQTEENKNDSNKRIKKEPN</sequence>
<dbReference type="AlphaFoldDB" id="A0A9N9JLQ7"/>
<reference evidence="2" key="1">
    <citation type="submission" date="2021-06" db="EMBL/GenBank/DDBJ databases">
        <authorList>
            <person name="Kallberg Y."/>
            <person name="Tangrot J."/>
            <person name="Rosling A."/>
        </authorList>
    </citation>
    <scope>NUCLEOTIDE SEQUENCE</scope>
    <source>
        <strain evidence="2">MA453B</strain>
    </source>
</reference>